<dbReference type="Pfam" id="PF07714">
    <property type="entry name" value="PK_Tyr_Ser-Thr"/>
    <property type="match status" value="1"/>
</dbReference>
<proteinExistence type="inferred from homology"/>
<accession>A0AAE1N9Y2</accession>
<keyword evidence="11" id="KW-1015">Disulfide bond</keyword>
<evidence type="ECO:0000259" key="19">
    <source>
        <dbReference type="PROSITE" id="PS50011"/>
    </source>
</evidence>
<dbReference type="GO" id="GO:0016020">
    <property type="term" value="C:membrane"/>
    <property type="evidence" value="ECO:0007669"/>
    <property type="project" value="UniProtKB-SubCell"/>
</dbReference>
<dbReference type="EMBL" id="JAWXYG010000001">
    <property type="protein sequence ID" value="KAK4286018.1"/>
    <property type="molecule type" value="Genomic_DNA"/>
</dbReference>
<gene>
    <name evidence="23" type="ORF">QN277_002634</name>
</gene>
<evidence type="ECO:0000256" key="1">
    <source>
        <dbReference type="ARBA" id="ARBA00004479"/>
    </source>
</evidence>
<dbReference type="PROSITE" id="PS00107">
    <property type="entry name" value="PROTEIN_KINASE_ATP"/>
    <property type="match status" value="1"/>
</dbReference>
<dbReference type="CDD" id="cd14066">
    <property type="entry name" value="STKc_IRAK"/>
    <property type="match status" value="1"/>
</dbReference>
<evidence type="ECO:0000256" key="15">
    <source>
        <dbReference type="PIRNR" id="PIRNR000641"/>
    </source>
</evidence>
<dbReference type="EC" id="2.7.11.1" evidence="15"/>
<keyword evidence="9 18" id="KW-1133">Transmembrane helix</keyword>
<organism evidence="23 24">
    <name type="scientific">Acacia crassicarpa</name>
    <name type="common">northern wattle</name>
    <dbReference type="NCBI Taxonomy" id="499986"/>
    <lineage>
        <taxon>Eukaryota</taxon>
        <taxon>Viridiplantae</taxon>
        <taxon>Streptophyta</taxon>
        <taxon>Embryophyta</taxon>
        <taxon>Tracheophyta</taxon>
        <taxon>Spermatophyta</taxon>
        <taxon>Magnoliopsida</taxon>
        <taxon>eudicotyledons</taxon>
        <taxon>Gunneridae</taxon>
        <taxon>Pentapetalae</taxon>
        <taxon>rosids</taxon>
        <taxon>fabids</taxon>
        <taxon>Fabales</taxon>
        <taxon>Fabaceae</taxon>
        <taxon>Caesalpinioideae</taxon>
        <taxon>mimosoid clade</taxon>
        <taxon>Acacieae</taxon>
        <taxon>Acacia</taxon>
    </lineage>
</organism>
<dbReference type="InterPro" id="IPR001480">
    <property type="entry name" value="Bulb-type_lectin_dom"/>
</dbReference>
<comment type="caution">
    <text evidence="16">Lacks conserved residue(s) required for the propagation of feature annotation.</text>
</comment>
<dbReference type="InterPro" id="IPR000719">
    <property type="entry name" value="Prot_kinase_dom"/>
</dbReference>
<dbReference type="FunFam" id="3.30.200.20:FF:000195">
    <property type="entry name" value="G-type lectin S-receptor-like serine/threonine-protein kinase"/>
    <property type="match status" value="1"/>
</dbReference>
<dbReference type="InterPro" id="IPR036426">
    <property type="entry name" value="Bulb-type_lectin_dom_sf"/>
</dbReference>
<dbReference type="SMART" id="SM00220">
    <property type="entry name" value="S_TKc"/>
    <property type="match status" value="1"/>
</dbReference>
<keyword evidence="8 15" id="KW-0067">ATP-binding</keyword>
<evidence type="ECO:0000256" key="17">
    <source>
        <dbReference type="PROSITE-ProRule" id="PRU10141"/>
    </source>
</evidence>
<dbReference type="CDD" id="cd01098">
    <property type="entry name" value="PAN_AP_plant"/>
    <property type="match status" value="1"/>
</dbReference>
<dbReference type="SUPFAM" id="SSF56112">
    <property type="entry name" value="Protein kinase-like (PK-like)"/>
    <property type="match status" value="1"/>
</dbReference>
<dbReference type="CDD" id="cd00028">
    <property type="entry name" value="B_lectin"/>
    <property type="match status" value="1"/>
</dbReference>
<feature type="domain" description="EGF-like" evidence="20">
    <location>
        <begin position="293"/>
        <end position="329"/>
    </location>
</feature>
<keyword evidence="3 15" id="KW-0808">Transferase</keyword>
<comment type="caution">
    <text evidence="23">The sequence shown here is derived from an EMBL/GenBank/DDBJ whole genome shotgun (WGS) entry which is preliminary data.</text>
</comment>
<keyword evidence="7 15" id="KW-0418">Kinase</keyword>
<dbReference type="InterPro" id="IPR021820">
    <property type="entry name" value="S-locus_recpt_kinase_C"/>
</dbReference>
<keyword evidence="10 18" id="KW-0472">Membrane</keyword>
<dbReference type="InterPro" id="IPR008271">
    <property type="entry name" value="Ser/Thr_kinase_AS"/>
</dbReference>
<dbReference type="SMART" id="SM00473">
    <property type="entry name" value="PAN_AP"/>
    <property type="match status" value="1"/>
</dbReference>
<evidence type="ECO:0000256" key="13">
    <source>
        <dbReference type="ARBA" id="ARBA00047899"/>
    </source>
</evidence>
<evidence type="ECO:0000256" key="8">
    <source>
        <dbReference type="ARBA" id="ARBA00022840"/>
    </source>
</evidence>
<evidence type="ECO:0000256" key="6">
    <source>
        <dbReference type="ARBA" id="ARBA00022741"/>
    </source>
</evidence>
<dbReference type="PROSITE" id="PS50927">
    <property type="entry name" value="BULB_LECTIN"/>
    <property type="match status" value="1"/>
</dbReference>
<keyword evidence="4 18" id="KW-0812">Transmembrane</keyword>
<feature type="domain" description="Bulb-type lectin" evidence="21">
    <location>
        <begin position="32"/>
        <end position="153"/>
    </location>
</feature>
<evidence type="ECO:0000256" key="10">
    <source>
        <dbReference type="ARBA" id="ARBA00023136"/>
    </source>
</evidence>
<dbReference type="PANTHER" id="PTHR32444:SF234">
    <property type="entry name" value="RECEPTOR-LIKE SERINE_THREONINE-PROTEIN KINASE"/>
    <property type="match status" value="1"/>
</dbReference>
<keyword evidence="6 15" id="KW-0547">Nucleotide-binding</keyword>
<dbReference type="FunFam" id="2.90.10.10:FF:000001">
    <property type="entry name" value="G-type lectin S-receptor-like serine/threonine-protein kinase"/>
    <property type="match status" value="1"/>
</dbReference>
<dbReference type="Pfam" id="PF08276">
    <property type="entry name" value="PAN_2"/>
    <property type="match status" value="1"/>
</dbReference>
<feature type="domain" description="Protein kinase" evidence="19">
    <location>
        <begin position="510"/>
        <end position="787"/>
    </location>
</feature>
<dbReference type="PIRSF" id="PIRSF000641">
    <property type="entry name" value="SRK"/>
    <property type="match status" value="1"/>
</dbReference>
<keyword evidence="12" id="KW-0325">Glycoprotein</keyword>
<dbReference type="Pfam" id="PF11883">
    <property type="entry name" value="DUF3403"/>
    <property type="match status" value="1"/>
</dbReference>
<dbReference type="InterPro" id="IPR000742">
    <property type="entry name" value="EGF"/>
</dbReference>
<dbReference type="PROSITE" id="PS50026">
    <property type="entry name" value="EGF_3"/>
    <property type="match status" value="1"/>
</dbReference>
<dbReference type="SMART" id="SM00108">
    <property type="entry name" value="B_lectin"/>
    <property type="match status" value="1"/>
</dbReference>
<dbReference type="Pfam" id="PF00954">
    <property type="entry name" value="S_locus_glycop"/>
    <property type="match status" value="1"/>
</dbReference>
<keyword evidence="24" id="KW-1185">Reference proteome</keyword>
<evidence type="ECO:0000256" key="7">
    <source>
        <dbReference type="ARBA" id="ARBA00022777"/>
    </source>
</evidence>
<evidence type="ECO:0000259" key="22">
    <source>
        <dbReference type="PROSITE" id="PS50948"/>
    </source>
</evidence>
<feature type="binding site" evidence="17">
    <location>
        <position position="538"/>
    </location>
    <ligand>
        <name>ATP</name>
        <dbReference type="ChEBI" id="CHEBI:30616"/>
    </ligand>
</feature>
<dbReference type="PANTHER" id="PTHR32444">
    <property type="entry name" value="BULB-TYPE LECTIN DOMAIN-CONTAINING PROTEIN"/>
    <property type="match status" value="1"/>
</dbReference>
<dbReference type="Gene3D" id="3.30.200.20">
    <property type="entry name" value="Phosphorylase Kinase, domain 1"/>
    <property type="match status" value="1"/>
</dbReference>
<evidence type="ECO:0000256" key="14">
    <source>
        <dbReference type="ARBA" id="ARBA00048679"/>
    </source>
</evidence>
<evidence type="ECO:0000313" key="24">
    <source>
        <dbReference type="Proteomes" id="UP001293593"/>
    </source>
</evidence>
<reference evidence="23" key="1">
    <citation type="submission" date="2023-10" db="EMBL/GenBank/DDBJ databases">
        <title>Chromosome-level genome of the transformable northern wattle, Acacia crassicarpa.</title>
        <authorList>
            <person name="Massaro I."/>
            <person name="Sinha N.R."/>
            <person name="Poethig S."/>
            <person name="Leichty A.R."/>
        </authorList>
    </citation>
    <scope>NUCLEOTIDE SEQUENCE</scope>
    <source>
        <strain evidence="23">Acra3RX</strain>
        <tissue evidence="23">Leaf</tissue>
    </source>
</reference>
<sequence>MELRHWQLMTSLSYVLSVAQFLFVLFDTSSAADYLTQSQSISGGKTLVSGDGSFELGFFSPGSSEKLYLGIWYKNIPVKTVVWVANRENPIKEKSGMLRLDSEGNLVLLNQNDTVVWSANSRRKVLNPIVQLLGSGNLVFRDEKDENPENYLWQSFDYPSDTLLPGMKLGWNLKTGLNRTLSSWKNWDDPSSGDFTWGLVHNGYAEVVMWKGSSEYYRSGPWNGLRFDGAPELRNNPLFGYDFVSTEDQLYYTYYLKNESMISRIVLNQTIYSRQRFIWIEEAQSWRLYASVPRDNCDDYNLCGPYGNCVMGESPVCQCLSGFEPKSPQNWDMMDWTQGCVRSQQVSCDDKNKGGFNKFNGLKYPDSTHSWVNRSLNLQECMENCLGNCSCTAYANSDIRGGGSGCILWFGDLKDIRQISGDNRDLYIRMKTSEIAVKGGHKMKVAAIIIIVASVVVIILIFLYIGKTLKLFTEETEDNLMTRYDDEDEQEDLELPFLDLPTIVKATDDFSISKKLGQGGFGAVYRGMLVDGKEIAVKRLSQSSGQGLNEFKNEVILISKLQHRNLVKLLGCCIQGEEKMLVYEYMPNRSLDSFIFDHVKRKILDWPKRFNIVCGIARGLLYLHQDSRLRIIHRDLKASNILLDNELNPKISDFGMAKTFGGDQTEGNTNRVVGTYGYMAPEYAIHGLFSIKSDVFSFGVLLLELVSGKKNREFSHSNMSHNLIGHAWRLWKEGRPLELIDPCLDDLFDLSEAMRCIHISLLCLQQHPEDRPSMSNVVVMLSSESVLPDPTEPAYIIEKKFPETDSSGKHQFSSTNEITVTMLQPR</sequence>
<dbReference type="PROSITE" id="PS50011">
    <property type="entry name" value="PROTEIN_KINASE_DOM"/>
    <property type="match status" value="1"/>
</dbReference>
<evidence type="ECO:0000256" key="11">
    <source>
        <dbReference type="ARBA" id="ARBA00023157"/>
    </source>
</evidence>
<dbReference type="Gene3D" id="1.10.510.10">
    <property type="entry name" value="Transferase(Phosphotransferase) domain 1"/>
    <property type="match status" value="1"/>
</dbReference>
<keyword evidence="16" id="KW-0245">EGF-like domain</keyword>
<evidence type="ECO:0000256" key="5">
    <source>
        <dbReference type="ARBA" id="ARBA00022729"/>
    </source>
</evidence>
<feature type="transmembrane region" description="Helical" evidence="18">
    <location>
        <begin position="445"/>
        <end position="465"/>
    </location>
</feature>
<evidence type="ECO:0000259" key="21">
    <source>
        <dbReference type="PROSITE" id="PS50927"/>
    </source>
</evidence>
<evidence type="ECO:0000256" key="12">
    <source>
        <dbReference type="ARBA" id="ARBA00023180"/>
    </source>
</evidence>
<dbReference type="PROSITE" id="PS50948">
    <property type="entry name" value="PAN"/>
    <property type="match status" value="1"/>
</dbReference>
<evidence type="ECO:0000313" key="23">
    <source>
        <dbReference type="EMBL" id="KAK4286018.1"/>
    </source>
</evidence>
<dbReference type="Proteomes" id="UP001293593">
    <property type="component" value="Unassembled WGS sequence"/>
</dbReference>
<dbReference type="InterPro" id="IPR003609">
    <property type="entry name" value="Pan_app"/>
</dbReference>
<dbReference type="InterPro" id="IPR017441">
    <property type="entry name" value="Protein_kinase_ATP_BS"/>
</dbReference>
<dbReference type="Pfam" id="PF01453">
    <property type="entry name" value="B_lectin"/>
    <property type="match status" value="1"/>
</dbReference>
<dbReference type="PROSITE" id="PS00108">
    <property type="entry name" value="PROTEIN_KINASE_ST"/>
    <property type="match status" value="1"/>
</dbReference>
<comment type="catalytic activity">
    <reaction evidence="13 15">
        <text>L-threonyl-[protein] + ATP = O-phospho-L-threonyl-[protein] + ADP + H(+)</text>
        <dbReference type="Rhea" id="RHEA:46608"/>
        <dbReference type="Rhea" id="RHEA-COMP:11060"/>
        <dbReference type="Rhea" id="RHEA-COMP:11605"/>
        <dbReference type="ChEBI" id="CHEBI:15378"/>
        <dbReference type="ChEBI" id="CHEBI:30013"/>
        <dbReference type="ChEBI" id="CHEBI:30616"/>
        <dbReference type="ChEBI" id="CHEBI:61977"/>
        <dbReference type="ChEBI" id="CHEBI:456216"/>
        <dbReference type="EC" id="2.7.11.1"/>
    </reaction>
</comment>
<evidence type="ECO:0000256" key="2">
    <source>
        <dbReference type="ARBA" id="ARBA00022527"/>
    </source>
</evidence>
<keyword evidence="2 15" id="KW-0723">Serine/threonine-protein kinase</keyword>
<keyword evidence="5" id="KW-0732">Signal</keyword>
<dbReference type="AlphaFoldDB" id="A0AAE1N9Y2"/>
<dbReference type="Gene3D" id="2.90.10.10">
    <property type="entry name" value="Bulb-type lectin domain"/>
    <property type="match status" value="1"/>
</dbReference>
<evidence type="ECO:0000256" key="9">
    <source>
        <dbReference type="ARBA" id="ARBA00022989"/>
    </source>
</evidence>
<comment type="similarity">
    <text evidence="15">Belongs to the protein kinase superfamily. Ser/Thr protein kinase family.</text>
</comment>
<dbReference type="FunFam" id="1.10.510.10:FF:000060">
    <property type="entry name" value="G-type lectin S-receptor-like serine/threonine-protein kinase"/>
    <property type="match status" value="1"/>
</dbReference>
<feature type="domain" description="Apple" evidence="22">
    <location>
        <begin position="348"/>
        <end position="432"/>
    </location>
</feature>
<dbReference type="SUPFAM" id="SSF51110">
    <property type="entry name" value="alpha-D-mannose-specific plant lectins"/>
    <property type="match status" value="1"/>
</dbReference>
<evidence type="ECO:0000256" key="4">
    <source>
        <dbReference type="ARBA" id="ARBA00022692"/>
    </source>
</evidence>
<dbReference type="GO" id="GO:0005524">
    <property type="term" value="F:ATP binding"/>
    <property type="evidence" value="ECO:0007669"/>
    <property type="project" value="UniProtKB-UniRule"/>
</dbReference>
<comment type="subcellular location">
    <subcellularLocation>
        <location evidence="1">Membrane</location>
        <topology evidence="1">Single-pass type I membrane protein</topology>
    </subcellularLocation>
</comment>
<dbReference type="GO" id="GO:0004674">
    <property type="term" value="F:protein serine/threonine kinase activity"/>
    <property type="evidence" value="ECO:0007669"/>
    <property type="project" value="UniProtKB-KW"/>
</dbReference>
<evidence type="ECO:0000256" key="18">
    <source>
        <dbReference type="SAM" id="Phobius"/>
    </source>
</evidence>
<protein>
    <recommendedName>
        <fullName evidence="15">Receptor-like serine/threonine-protein kinase</fullName>
        <ecNumber evidence="15">2.7.11.1</ecNumber>
    </recommendedName>
</protein>
<evidence type="ECO:0000259" key="20">
    <source>
        <dbReference type="PROSITE" id="PS50026"/>
    </source>
</evidence>
<comment type="catalytic activity">
    <reaction evidence="14 15">
        <text>L-seryl-[protein] + ATP = O-phospho-L-seryl-[protein] + ADP + H(+)</text>
        <dbReference type="Rhea" id="RHEA:17989"/>
        <dbReference type="Rhea" id="RHEA-COMP:9863"/>
        <dbReference type="Rhea" id="RHEA-COMP:11604"/>
        <dbReference type="ChEBI" id="CHEBI:15378"/>
        <dbReference type="ChEBI" id="CHEBI:29999"/>
        <dbReference type="ChEBI" id="CHEBI:30616"/>
        <dbReference type="ChEBI" id="CHEBI:83421"/>
        <dbReference type="ChEBI" id="CHEBI:456216"/>
        <dbReference type="EC" id="2.7.11.1"/>
    </reaction>
</comment>
<evidence type="ECO:0000256" key="3">
    <source>
        <dbReference type="ARBA" id="ARBA00022679"/>
    </source>
</evidence>
<dbReference type="InterPro" id="IPR001245">
    <property type="entry name" value="Ser-Thr/Tyr_kinase_cat_dom"/>
</dbReference>
<dbReference type="GO" id="GO:0048544">
    <property type="term" value="P:recognition of pollen"/>
    <property type="evidence" value="ECO:0007669"/>
    <property type="project" value="InterPro"/>
</dbReference>
<name>A0AAE1N9Y2_9FABA</name>
<dbReference type="InterPro" id="IPR000858">
    <property type="entry name" value="S_locus_glycoprot_dom"/>
</dbReference>
<dbReference type="InterPro" id="IPR024171">
    <property type="entry name" value="SRK-like_kinase"/>
</dbReference>
<evidence type="ECO:0000256" key="16">
    <source>
        <dbReference type="PROSITE-ProRule" id="PRU00076"/>
    </source>
</evidence>
<dbReference type="InterPro" id="IPR011009">
    <property type="entry name" value="Kinase-like_dom_sf"/>
</dbReference>